<dbReference type="Proteomes" id="UP000701801">
    <property type="component" value="Unassembled WGS sequence"/>
</dbReference>
<organism evidence="1 2">
    <name type="scientific">Hymenoscyphus albidus</name>
    <dbReference type="NCBI Taxonomy" id="595503"/>
    <lineage>
        <taxon>Eukaryota</taxon>
        <taxon>Fungi</taxon>
        <taxon>Dikarya</taxon>
        <taxon>Ascomycota</taxon>
        <taxon>Pezizomycotina</taxon>
        <taxon>Leotiomycetes</taxon>
        <taxon>Helotiales</taxon>
        <taxon>Helotiaceae</taxon>
        <taxon>Hymenoscyphus</taxon>
    </lineage>
</organism>
<comment type="caution">
    <text evidence="1">The sequence shown here is derived from an EMBL/GenBank/DDBJ whole genome shotgun (WGS) entry which is preliminary data.</text>
</comment>
<dbReference type="EMBL" id="CAJVRM010000296">
    <property type="protein sequence ID" value="CAG8979133.1"/>
    <property type="molecule type" value="Genomic_DNA"/>
</dbReference>
<sequence>MEPFVYTLMSLGRKILEFWKFERIGEYSAVVYCIASQPNIRTWISLNVQEALLAFRAIVLQINGRFDM</sequence>
<reference evidence="1" key="1">
    <citation type="submission" date="2021-07" db="EMBL/GenBank/DDBJ databases">
        <authorList>
            <person name="Durling M."/>
        </authorList>
    </citation>
    <scope>NUCLEOTIDE SEQUENCE</scope>
</reference>
<keyword evidence="2" id="KW-1185">Reference proteome</keyword>
<evidence type="ECO:0000313" key="1">
    <source>
        <dbReference type="EMBL" id="CAG8979133.1"/>
    </source>
</evidence>
<dbReference type="AlphaFoldDB" id="A0A9N9LRA1"/>
<protein>
    <submittedName>
        <fullName evidence="1">Uncharacterized protein</fullName>
    </submittedName>
</protein>
<evidence type="ECO:0000313" key="2">
    <source>
        <dbReference type="Proteomes" id="UP000701801"/>
    </source>
</evidence>
<gene>
    <name evidence="1" type="ORF">HYALB_00000266</name>
</gene>
<accession>A0A9N9LRA1</accession>
<proteinExistence type="predicted"/>
<name>A0A9N9LRA1_9HELO</name>